<dbReference type="GeneID" id="104589047"/>
<evidence type="ECO:0000313" key="3">
    <source>
        <dbReference type="RefSeq" id="XP_010245527.1"/>
    </source>
</evidence>
<dbReference type="RefSeq" id="XP_010245527.1">
    <property type="nucleotide sequence ID" value="XM_010247225.2"/>
</dbReference>
<gene>
    <name evidence="3" type="primary">LOC104589047</name>
</gene>
<dbReference type="PANTHER" id="PTHR33670">
    <property type="entry name" value="SPLICING FACTOR, PROLINE- AND GLUTAMINE-RICH-LIKE"/>
    <property type="match status" value="1"/>
</dbReference>
<accession>A0A1U7ZDQ5</accession>
<evidence type="ECO:0000256" key="1">
    <source>
        <dbReference type="SAM" id="MobiDB-lite"/>
    </source>
</evidence>
<dbReference type="InParanoid" id="A0A1U7ZDQ5"/>
<feature type="compositionally biased region" description="Low complexity" evidence="1">
    <location>
        <begin position="32"/>
        <end position="45"/>
    </location>
</feature>
<protein>
    <submittedName>
        <fullName evidence="3">Uncharacterized protein LOC104589047</fullName>
    </submittedName>
</protein>
<reference evidence="3" key="1">
    <citation type="submission" date="2025-08" db="UniProtKB">
        <authorList>
            <consortium name="RefSeq"/>
        </authorList>
    </citation>
    <scope>IDENTIFICATION</scope>
</reference>
<evidence type="ECO:0000313" key="2">
    <source>
        <dbReference type="Proteomes" id="UP000189703"/>
    </source>
</evidence>
<keyword evidence="2" id="KW-1185">Reference proteome</keyword>
<dbReference type="GO" id="GO:0016071">
    <property type="term" value="P:mRNA metabolic process"/>
    <property type="evidence" value="ECO:0007669"/>
    <property type="project" value="UniProtKB-ARBA"/>
</dbReference>
<dbReference type="InterPro" id="IPR028322">
    <property type="entry name" value="PNRC-like_rgn"/>
</dbReference>
<proteinExistence type="predicted"/>
<dbReference type="Proteomes" id="UP000189703">
    <property type="component" value="Unplaced"/>
</dbReference>
<dbReference type="PANTHER" id="PTHR33670:SF15">
    <property type="entry name" value="OS02G0797600 PROTEIN"/>
    <property type="match status" value="1"/>
</dbReference>
<dbReference type="OMA" id="PCFLENK"/>
<dbReference type="KEGG" id="nnu:104589047"/>
<dbReference type="eggNOG" id="ENOG502S65G">
    <property type="taxonomic scope" value="Eukaryota"/>
</dbReference>
<sequence>MGTAVLRSEDCLRDRIPFETLTSPVIRPRRNPNPNSGTNISPNSSRNRRRMRNPSGSLEKENGNGRCGTNVVKPPAKTLVMGQVTILKRGEELKPPKVDDAVEEVKKENDVDSVLCSTNRLGPEPEMVPKQIHLTDAKAADGDVFAGSVFASSPPPSSLPFPAFFTKKGAPMNNDLATNDLRRLLRLHLS</sequence>
<organism evidence="2 3">
    <name type="scientific">Nelumbo nucifera</name>
    <name type="common">Sacred lotus</name>
    <dbReference type="NCBI Taxonomy" id="4432"/>
    <lineage>
        <taxon>Eukaryota</taxon>
        <taxon>Viridiplantae</taxon>
        <taxon>Streptophyta</taxon>
        <taxon>Embryophyta</taxon>
        <taxon>Tracheophyta</taxon>
        <taxon>Spermatophyta</taxon>
        <taxon>Magnoliopsida</taxon>
        <taxon>Proteales</taxon>
        <taxon>Nelumbonaceae</taxon>
        <taxon>Nelumbo</taxon>
    </lineage>
</organism>
<feature type="region of interest" description="Disordered" evidence="1">
    <location>
        <begin position="22"/>
        <end position="73"/>
    </location>
</feature>
<name>A0A1U7ZDQ5_NELNU</name>
<dbReference type="AlphaFoldDB" id="A0A1U7ZDQ5"/>
<dbReference type="Pfam" id="PF15365">
    <property type="entry name" value="PNRC"/>
    <property type="match status" value="1"/>
</dbReference>
<dbReference type="OrthoDB" id="1935097at2759"/>
<dbReference type="FunCoup" id="A0A1U7ZDQ5">
    <property type="interactions" value="346"/>
</dbReference>